<dbReference type="GO" id="GO:0003677">
    <property type="term" value="F:DNA binding"/>
    <property type="evidence" value="ECO:0007669"/>
    <property type="project" value="InterPro"/>
</dbReference>
<dbReference type="PROSITE" id="PS50943">
    <property type="entry name" value="HTH_CROC1"/>
    <property type="match status" value="1"/>
</dbReference>
<dbReference type="Proteomes" id="UP000195120">
    <property type="component" value="Unassembled WGS sequence"/>
</dbReference>
<dbReference type="Pfam" id="PF01381">
    <property type="entry name" value="HTH_3"/>
    <property type="match status" value="1"/>
</dbReference>
<dbReference type="InterPro" id="IPR001387">
    <property type="entry name" value="Cro/C1-type_HTH"/>
</dbReference>
<dbReference type="AlphaFoldDB" id="A0A9X6LH87"/>
<evidence type="ECO:0000259" key="1">
    <source>
        <dbReference type="PROSITE" id="PS50943"/>
    </source>
</evidence>
<dbReference type="InterPro" id="IPR010982">
    <property type="entry name" value="Lambda_DNA-bd_dom_sf"/>
</dbReference>
<dbReference type="SUPFAM" id="SSF47413">
    <property type="entry name" value="lambda repressor-like DNA-binding domains"/>
    <property type="match status" value="1"/>
</dbReference>
<dbReference type="CDD" id="cd00093">
    <property type="entry name" value="HTH_XRE"/>
    <property type="match status" value="1"/>
</dbReference>
<name>A0A9X6LH87_BACTU</name>
<gene>
    <name evidence="2" type="ORF">BK741_21625</name>
</gene>
<accession>A0A9X6LH87</accession>
<comment type="caution">
    <text evidence="2">The sequence shown here is derived from an EMBL/GenBank/DDBJ whole genome shotgun (WGS) entry which is preliminary data.</text>
</comment>
<protein>
    <submittedName>
        <fullName evidence="2">Transcriptional regulator</fullName>
    </submittedName>
</protein>
<proteinExistence type="predicted"/>
<dbReference type="EMBL" id="MOOP01000124">
    <property type="protein sequence ID" value="OUB44887.1"/>
    <property type="molecule type" value="Genomic_DNA"/>
</dbReference>
<evidence type="ECO:0000313" key="2">
    <source>
        <dbReference type="EMBL" id="OUB44887.1"/>
    </source>
</evidence>
<organism evidence="2 3">
    <name type="scientific">Bacillus thuringiensis serovar iberica</name>
    <dbReference type="NCBI Taxonomy" id="180866"/>
    <lineage>
        <taxon>Bacteria</taxon>
        <taxon>Bacillati</taxon>
        <taxon>Bacillota</taxon>
        <taxon>Bacilli</taxon>
        <taxon>Bacillales</taxon>
        <taxon>Bacillaceae</taxon>
        <taxon>Bacillus</taxon>
        <taxon>Bacillus cereus group</taxon>
    </lineage>
</organism>
<dbReference type="Gene3D" id="1.10.260.40">
    <property type="entry name" value="lambda repressor-like DNA-binding domains"/>
    <property type="match status" value="1"/>
</dbReference>
<reference evidence="2 3" key="1">
    <citation type="submission" date="2016-10" db="EMBL/GenBank/DDBJ databases">
        <title>Comparative genomics of Bacillus thuringiensis reveals a path to pathogens against multiple invertebrate hosts.</title>
        <authorList>
            <person name="Zheng J."/>
            <person name="Gao Q."/>
            <person name="Liu H."/>
            <person name="Peng D."/>
            <person name="Ruan L."/>
            <person name="Sun M."/>
        </authorList>
    </citation>
    <scope>NUCLEOTIDE SEQUENCE [LARGE SCALE GENOMIC DNA]</scope>
    <source>
        <strain evidence="2">BGSC 4BW1</strain>
    </source>
</reference>
<sequence>MNNKNNYFANVRNIREAKGLTIKEVARDLKLNQRVLQEIETGKKGTNAKRAQSIAKYFNLPVDVLFVPIYYRAKEIHVS</sequence>
<feature type="domain" description="HTH cro/C1-type" evidence="1">
    <location>
        <begin position="11"/>
        <end position="65"/>
    </location>
</feature>
<dbReference type="SMART" id="SM00530">
    <property type="entry name" value="HTH_XRE"/>
    <property type="match status" value="1"/>
</dbReference>
<evidence type="ECO:0000313" key="3">
    <source>
        <dbReference type="Proteomes" id="UP000195120"/>
    </source>
</evidence>